<reference evidence="4" key="1">
    <citation type="submission" date="2016-06" db="UniProtKB">
        <authorList>
            <consortium name="WormBaseParasite"/>
        </authorList>
    </citation>
    <scope>IDENTIFICATION</scope>
</reference>
<name>A0A183UM28_TOXCA</name>
<keyword evidence="1" id="KW-0472">Membrane</keyword>
<keyword evidence="1" id="KW-0812">Transmembrane</keyword>
<keyword evidence="3" id="KW-1185">Reference proteome</keyword>
<organism evidence="3 4">
    <name type="scientific">Toxocara canis</name>
    <name type="common">Canine roundworm</name>
    <dbReference type="NCBI Taxonomy" id="6265"/>
    <lineage>
        <taxon>Eukaryota</taxon>
        <taxon>Metazoa</taxon>
        <taxon>Ecdysozoa</taxon>
        <taxon>Nematoda</taxon>
        <taxon>Chromadorea</taxon>
        <taxon>Rhabditida</taxon>
        <taxon>Spirurina</taxon>
        <taxon>Ascaridomorpha</taxon>
        <taxon>Ascaridoidea</taxon>
        <taxon>Toxocaridae</taxon>
        <taxon>Toxocara</taxon>
    </lineage>
</organism>
<dbReference type="WBParaSite" id="TCNE_0000954801-mRNA-1">
    <property type="protein sequence ID" value="TCNE_0000954801-mRNA-1"/>
    <property type="gene ID" value="TCNE_0000954801"/>
</dbReference>
<evidence type="ECO:0000313" key="3">
    <source>
        <dbReference type="Proteomes" id="UP000050794"/>
    </source>
</evidence>
<dbReference type="Proteomes" id="UP000050794">
    <property type="component" value="Unassembled WGS sequence"/>
</dbReference>
<dbReference type="EMBL" id="UYWY01020207">
    <property type="protein sequence ID" value="VDM40869.1"/>
    <property type="molecule type" value="Genomic_DNA"/>
</dbReference>
<feature type="transmembrane region" description="Helical" evidence="1">
    <location>
        <begin position="145"/>
        <end position="172"/>
    </location>
</feature>
<gene>
    <name evidence="2" type="ORF">TCNE_LOCUS9548</name>
</gene>
<feature type="transmembrane region" description="Helical" evidence="1">
    <location>
        <begin position="111"/>
        <end position="133"/>
    </location>
</feature>
<sequence>MCNHIADQYREMPKGVHHLQLSRQCQRLCESCIFLSEPELSTSTSIEVPTDVRIMVVLLGIASNRMLSRRCVVAGIFERHEHLQTQDSGHLEVLTDESDHRNTKRDFRIEVVGAVVVVASAAVVAVGAVVATLRAAVVVAGDTVVVVGAAVVGVHATVVVVAATVVVATIVIGSVV</sequence>
<accession>A0A183UM28</accession>
<proteinExistence type="predicted"/>
<evidence type="ECO:0000313" key="4">
    <source>
        <dbReference type="WBParaSite" id="TCNE_0000954801-mRNA-1"/>
    </source>
</evidence>
<evidence type="ECO:0000313" key="2">
    <source>
        <dbReference type="EMBL" id="VDM40869.1"/>
    </source>
</evidence>
<dbReference type="AlphaFoldDB" id="A0A183UM28"/>
<evidence type="ECO:0000256" key="1">
    <source>
        <dbReference type="SAM" id="Phobius"/>
    </source>
</evidence>
<keyword evidence="1" id="KW-1133">Transmembrane helix</keyword>
<reference evidence="2 3" key="2">
    <citation type="submission" date="2018-11" db="EMBL/GenBank/DDBJ databases">
        <authorList>
            <consortium name="Pathogen Informatics"/>
        </authorList>
    </citation>
    <scope>NUCLEOTIDE SEQUENCE [LARGE SCALE GENOMIC DNA]</scope>
</reference>
<protein>
    <submittedName>
        <fullName evidence="2 4">Uncharacterized protein</fullName>
    </submittedName>
</protein>